<dbReference type="PANTHER" id="PTHR43820">
    <property type="entry name" value="HIGH-AFFINITY BRANCHED-CHAIN AMINO ACID TRANSPORT ATP-BINDING PROTEIN LIVF"/>
    <property type="match status" value="1"/>
</dbReference>
<dbReference type="GO" id="GO:0015658">
    <property type="term" value="F:branched-chain amino acid transmembrane transporter activity"/>
    <property type="evidence" value="ECO:0007669"/>
    <property type="project" value="TreeGrafter"/>
</dbReference>
<gene>
    <name evidence="7" type="ORF">D3874_02825</name>
</gene>
<dbReference type="SMART" id="SM00382">
    <property type="entry name" value="AAA"/>
    <property type="match status" value="1"/>
</dbReference>
<evidence type="ECO:0000259" key="6">
    <source>
        <dbReference type="PROSITE" id="PS50893"/>
    </source>
</evidence>
<keyword evidence="4 7" id="KW-0067">ATP-binding</keyword>
<accession>A0A418WUA9</accession>
<dbReference type="Proteomes" id="UP000284605">
    <property type="component" value="Unassembled WGS sequence"/>
</dbReference>
<comment type="caution">
    <text evidence="7">The sequence shown here is derived from an EMBL/GenBank/DDBJ whole genome shotgun (WGS) entry which is preliminary data.</text>
</comment>
<dbReference type="Gene3D" id="3.40.50.300">
    <property type="entry name" value="P-loop containing nucleotide triphosphate hydrolases"/>
    <property type="match status" value="1"/>
</dbReference>
<proteinExistence type="inferred from homology"/>
<comment type="similarity">
    <text evidence="1">Belongs to the ABC transporter superfamily.</text>
</comment>
<dbReference type="GO" id="GO:0016887">
    <property type="term" value="F:ATP hydrolysis activity"/>
    <property type="evidence" value="ECO:0007669"/>
    <property type="project" value="InterPro"/>
</dbReference>
<dbReference type="InterPro" id="IPR052156">
    <property type="entry name" value="BCAA_Transport_ATP-bd_LivF"/>
</dbReference>
<name>A0A418WUA9_9PROT</name>
<evidence type="ECO:0000256" key="5">
    <source>
        <dbReference type="ARBA" id="ARBA00022970"/>
    </source>
</evidence>
<dbReference type="EMBL" id="QYUK01000008">
    <property type="protein sequence ID" value="RJF94766.1"/>
    <property type="molecule type" value="Genomic_DNA"/>
</dbReference>
<organism evidence="7 8">
    <name type="scientific">Oleomonas cavernae</name>
    <dbReference type="NCBI Taxonomy" id="2320859"/>
    <lineage>
        <taxon>Bacteria</taxon>
        <taxon>Pseudomonadati</taxon>
        <taxon>Pseudomonadota</taxon>
        <taxon>Alphaproteobacteria</taxon>
        <taxon>Acetobacterales</taxon>
        <taxon>Acetobacteraceae</taxon>
        <taxon>Oleomonas</taxon>
    </lineage>
</organism>
<dbReference type="AlphaFoldDB" id="A0A418WUA9"/>
<feature type="domain" description="ABC transporter" evidence="6">
    <location>
        <begin position="2"/>
        <end position="234"/>
    </location>
</feature>
<dbReference type="SUPFAM" id="SSF52540">
    <property type="entry name" value="P-loop containing nucleoside triphosphate hydrolases"/>
    <property type="match status" value="1"/>
</dbReference>
<evidence type="ECO:0000313" key="8">
    <source>
        <dbReference type="Proteomes" id="UP000284605"/>
    </source>
</evidence>
<dbReference type="InterPro" id="IPR003439">
    <property type="entry name" value="ABC_transporter-like_ATP-bd"/>
</dbReference>
<dbReference type="InterPro" id="IPR017871">
    <property type="entry name" value="ABC_transporter-like_CS"/>
</dbReference>
<keyword evidence="8" id="KW-1185">Reference proteome</keyword>
<dbReference type="CDD" id="cd03224">
    <property type="entry name" value="ABC_TM1139_LivF_branched"/>
    <property type="match status" value="1"/>
</dbReference>
<evidence type="ECO:0000256" key="3">
    <source>
        <dbReference type="ARBA" id="ARBA00022741"/>
    </source>
</evidence>
<evidence type="ECO:0000256" key="4">
    <source>
        <dbReference type="ARBA" id="ARBA00022840"/>
    </source>
</evidence>
<dbReference type="OrthoDB" id="9775250at2"/>
<dbReference type="PROSITE" id="PS00211">
    <property type="entry name" value="ABC_TRANSPORTER_1"/>
    <property type="match status" value="1"/>
</dbReference>
<dbReference type="InterPro" id="IPR003593">
    <property type="entry name" value="AAA+_ATPase"/>
</dbReference>
<dbReference type="InterPro" id="IPR027417">
    <property type="entry name" value="P-loop_NTPase"/>
</dbReference>
<dbReference type="PANTHER" id="PTHR43820:SF4">
    <property type="entry name" value="HIGH-AFFINITY BRANCHED-CHAIN AMINO ACID TRANSPORT ATP-BINDING PROTEIN LIVF"/>
    <property type="match status" value="1"/>
</dbReference>
<keyword evidence="5" id="KW-0029">Amino-acid transport</keyword>
<evidence type="ECO:0000256" key="1">
    <source>
        <dbReference type="ARBA" id="ARBA00005417"/>
    </source>
</evidence>
<dbReference type="PROSITE" id="PS50893">
    <property type="entry name" value="ABC_TRANSPORTER_2"/>
    <property type="match status" value="1"/>
</dbReference>
<evidence type="ECO:0000256" key="2">
    <source>
        <dbReference type="ARBA" id="ARBA00022448"/>
    </source>
</evidence>
<keyword evidence="2" id="KW-0813">Transport</keyword>
<reference evidence="7 8" key="1">
    <citation type="submission" date="2018-09" db="EMBL/GenBank/DDBJ databases">
        <authorList>
            <person name="Zhu H."/>
        </authorList>
    </citation>
    <scope>NUCLEOTIDE SEQUENCE [LARGE SCALE GENOMIC DNA]</scope>
    <source>
        <strain evidence="7 8">K1W22B-8</strain>
    </source>
</reference>
<dbReference type="GO" id="GO:0005524">
    <property type="term" value="F:ATP binding"/>
    <property type="evidence" value="ECO:0007669"/>
    <property type="project" value="UniProtKB-KW"/>
</dbReference>
<dbReference type="Pfam" id="PF00005">
    <property type="entry name" value="ABC_tran"/>
    <property type="match status" value="1"/>
</dbReference>
<protein>
    <submittedName>
        <fullName evidence="7">ABC transporter ATP-binding protein</fullName>
    </submittedName>
</protein>
<keyword evidence="3" id="KW-0547">Nucleotide-binding</keyword>
<dbReference type="RefSeq" id="WP_119776239.1">
    <property type="nucleotide sequence ID" value="NZ_QYUK01000008.1"/>
</dbReference>
<dbReference type="GO" id="GO:0015807">
    <property type="term" value="P:L-amino acid transport"/>
    <property type="evidence" value="ECO:0007669"/>
    <property type="project" value="TreeGrafter"/>
</dbReference>
<evidence type="ECO:0000313" key="7">
    <source>
        <dbReference type="EMBL" id="RJF94766.1"/>
    </source>
</evidence>
<sequence length="237" mass="25360">MLELSNIVVQYGVVKAVRNVSLKVGKGEIVALLGPNGAGKSSLVSAAVGILPVAAGAINFDGTDITKKPAEAVVTMGLTLTPEGRRVFADLSVAENLRLGAAIRKDKAGIADDIDLYLKMFPILGERYRQTAKTLSGGEQQMLAIARSLMSRPKMLMLDEPSLGLAPRIVDRIFDLMVELRKTGLTMLVVEQNATEALRIADRGYILASGQLVYEGEAKMMAESEDLMEAYLGAGVH</sequence>